<dbReference type="PANTHER" id="PTHR33223">
    <property type="entry name" value="CCHC-TYPE DOMAIN-CONTAINING PROTEIN"/>
    <property type="match status" value="1"/>
</dbReference>
<dbReference type="AlphaFoldDB" id="A0A9R1WNK4"/>
<accession>A0A9R1WNK4</accession>
<keyword evidence="3" id="KW-1185">Reference proteome</keyword>
<evidence type="ECO:0000259" key="1">
    <source>
        <dbReference type="Pfam" id="PF03732"/>
    </source>
</evidence>
<proteinExistence type="predicted"/>
<reference evidence="2 3" key="1">
    <citation type="journal article" date="2017" name="Nat. Commun.">
        <title>Genome assembly with in vitro proximity ligation data and whole-genome triplication in lettuce.</title>
        <authorList>
            <person name="Reyes-Chin-Wo S."/>
            <person name="Wang Z."/>
            <person name="Yang X."/>
            <person name="Kozik A."/>
            <person name="Arikit S."/>
            <person name="Song C."/>
            <person name="Xia L."/>
            <person name="Froenicke L."/>
            <person name="Lavelle D.O."/>
            <person name="Truco M.J."/>
            <person name="Xia R."/>
            <person name="Zhu S."/>
            <person name="Xu C."/>
            <person name="Xu H."/>
            <person name="Xu X."/>
            <person name="Cox K."/>
            <person name="Korf I."/>
            <person name="Meyers B.C."/>
            <person name="Michelmore R.W."/>
        </authorList>
    </citation>
    <scope>NUCLEOTIDE SEQUENCE [LARGE SCALE GENOMIC DNA]</scope>
    <source>
        <strain evidence="3">cv. Salinas</strain>
        <tissue evidence="2">Seedlings</tissue>
    </source>
</reference>
<name>A0A9R1WNK4_LACSA</name>
<gene>
    <name evidence="2" type="ORF">LSAT_V11C100046190</name>
</gene>
<evidence type="ECO:0000313" key="2">
    <source>
        <dbReference type="EMBL" id="KAJ0227398.1"/>
    </source>
</evidence>
<comment type="caution">
    <text evidence="2">The sequence shown here is derived from an EMBL/GenBank/DDBJ whole genome shotgun (WGS) entry which is preliminary data.</text>
</comment>
<dbReference type="EMBL" id="NBSK02000001">
    <property type="protein sequence ID" value="KAJ0227398.1"/>
    <property type="molecule type" value="Genomic_DNA"/>
</dbReference>
<feature type="domain" description="Retrotransposon gag" evidence="1">
    <location>
        <begin position="15"/>
        <end position="107"/>
    </location>
</feature>
<sequence>MKPHVVTEDQIKLRAFPFSLQDSAREWLYELPSGSITTWTELAKLFLEKYFLETRVSSLRREILGIKQGKREALHTYWERFKKLLVHCPQHGISDYQLYNCLCEGLTPMERRLINASSGGSLGDMTPTEIRELIEKLAIESKHSGNEDEWYPDQARGVKEVSNVHLEAQISELTKAVLLLTKEKAVAKKPCGICLKTDHPADMCPILQEDVAPVKAVGGYQQNFQNNYQQKQQFQPPPGFQQQ</sequence>
<evidence type="ECO:0000313" key="3">
    <source>
        <dbReference type="Proteomes" id="UP000235145"/>
    </source>
</evidence>
<dbReference type="Pfam" id="PF03732">
    <property type="entry name" value="Retrotrans_gag"/>
    <property type="match status" value="1"/>
</dbReference>
<protein>
    <recommendedName>
        <fullName evidence="1">Retrotransposon gag domain-containing protein</fullName>
    </recommendedName>
</protein>
<organism evidence="2 3">
    <name type="scientific">Lactuca sativa</name>
    <name type="common">Garden lettuce</name>
    <dbReference type="NCBI Taxonomy" id="4236"/>
    <lineage>
        <taxon>Eukaryota</taxon>
        <taxon>Viridiplantae</taxon>
        <taxon>Streptophyta</taxon>
        <taxon>Embryophyta</taxon>
        <taxon>Tracheophyta</taxon>
        <taxon>Spermatophyta</taxon>
        <taxon>Magnoliopsida</taxon>
        <taxon>eudicotyledons</taxon>
        <taxon>Gunneridae</taxon>
        <taxon>Pentapetalae</taxon>
        <taxon>asterids</taxon>
        <taxon>campanulids</taxon>
        <taxon>Asterales</taxon>
        <taxon>Asteraceae</taxon>
        <taxon>Cichorioideae</taxon>
        <taxon>Cichorieae</taxon>
        <taxon>Lactucinae</taxon>
        <taxon>Lactuca</taxon>
    </lineage>
</organism>
<dbReference type="PANTHER" id="PTHR33223:SF11">
    <property type="entry name" value="ELEMENT PROTEIN, PUTATIVE-RELATED"/>
    <property type="match status" value="1"/>
</dbReference>
<dbReference type="Proteomes" id="UP000235145">
    <property type="component" value="Unassembled WGS sequence"/>
</dbReference>
<dbReference type="InterPro" id="IPR005162">
    <property type="entry name" value="Retrotrans_gag_dom"/>
</dbReference>